<gene>
    <name evidence="1" type="ORF">E0E05_05765</name>
</gene>
<dbReference type="Proteomes" id="UP000293719">
    <property type="component" value="Chromosome"/>
</dbReference>
<dbReference type="RefSeq" id="WP_131615849.1">
    <property type="nucleotide sequence ID" value="NZ_CP036532.1"/>
</dbReference>
<protein>
    <submittedName>
        <fullName evidence="1">Uncharacterized protein</fullName>
    </submittedName>
</protein>
<dbReference type="AlphaFoldDB" id="A0A4P6UYF0"/>
<dbReference type="EMBL" id="CP036532">
    <property type="protein sequence ID" value="QBK30147.1"/>
    <property type="molecule type" value="Genomic_DNA"/>
</dbReference>
<name>A0A4P6UYF0_9HYPH</name>
<reference evidence="1 2" key="1">
    <citation type="journal article" date="2017" name="Int. J. Syst. Evol. Microbiol.">
        <title>Roseitalea porphyridii gen. nov., sp. nov., isolated from a red alga, and reclassification of Hoeflea suaedae Chung et al. 2013 as Pseudohoeflea suaedae gen. nov., comb. nov.</title>
        <authorList>
            <person name="Hyeon J.W."/>
            <person name="Jeong S.E."/>
            <person name="Baek K."/>
            <person name="Jeon C.O."/>
        </authorList>
    </citation>
    <scope>NUCLEOTIDE SEQUENCE [LARGE SCALE GENOMIC DNA]</scope>
    <source>
        <strain evidence="1 2">MA7-20</strain>
    </source>
</reference>
<accession>A0A4P6UYF0</accession>
<keyword evidence="2" id="KW-1185">Reference proteome</keyword>
<evidence type="ECO:0000313" key="2">
    <source>
        <dbReference type="Proteomes" id="UP000293719"/>
    </source>
</evidence>
<proteinExistence type="predicted"/>
<dbReference type="GeneID" id="90766798"/>
<sequence>MLRKEERHPSLAYGHFGLLVSYNVNPFTRLDAYHQFYKIGVIAALFDAAAFWIGQLERGALDQIADAGIDFKKHQWIAPGLKDASSSFGNRSFSQLVPRPNKDEQSELELLRWVAVRVAMQEGFKDDDRFERAAEMLAERKYDYAVASSIKKSVRGMSTAIKKQPLQEKFYPSDRVRQLALSEKLEIVKGRIHS</sequence>
<dbReference type="KEGG" id="rpod:E0E05_05765"/>
<evidence type="ECO:0000313" key="1">
    <source>
        <dbReference type="EMBL" id="QBK30147.1"/>
    </source>
</evidence>
<organism evidence="1 2">
    <name type="scientific">Roseitalea porphyridii</name>
    <dbReference type="NCBI Taxonomy" id="1852022"/>
    <lineage>
        <taxon>Bacteria</taxon>
        <taxon>Pseudomonadati</taxon>
        <taxon>Pseudomonadota</taxon>
        <taxon>Alphaproteobacteria</taxon>
        <taxon>Hyphomicrobiales</taxon>
        <taxon>Ahrensiaceae</taxon>
        <taxon>Roseitalea</taxon>
    </lineage>
</organism>